<name>A0A8J6NU20_9BACT</name>
<dbReference type="EMBL" id="JACNJH010000273">
    <property type="protein sequence ID" value="MBC8363221.1"/>
    <property type="molecule type" value="Genomic_DNA"/>
</dbReference>
<dbReference type="InterPro" id="IPR019151">
    <property type="entry name" value="Proteasome_assmbl_chaperone_2"/>
</dbReference>
<evidence type="ECO:0000313" key="2">
    <source>
        <dbReference type="Proteomes" id="UP000603434"/>
    </source>
</evidence>
<dbReference type="Proteomes" id="UP000603434">
    <property type="component" value="Unassembled WGS sequence"/>
</dbReference>
<dbReference type="AlphaFoldDB" id="A0A8J6NU20"/>
<dbReference type="Pfam" id="PF09754">
    <property type="entry name" value="PAC2"/>
    <property type="match status" value="1"/>
</dbReference>
<comment type="caution">
    <text evidence="1">The sequence shown here is derived from an EMBL/GenBank/DDBJ whole genome shotgun (WGS) entry which is preliminary data.</text>
</comment>
<dbReference type="SUPFAM" id="SSF159659">
    <property type="entry name" value="Cgl1923-like"/>
    <property type="match status" value="1"/>
</dbReference>
<accession>A0A8J6NU20</accession>
<proteinExistence type="predicted"/>
<gene>
    <name evidence="1" type="ORF">H8E23_17700</name>
</gene>
<dbReference type="InterPro" id="IPR038389">
    <property type="entry name" value="PSMG2_sf"/>
</dbReference>
<reference evidence="1 2" key="1">
    <citation type="submission" date="2020-08" db="EMBL/GenBank/DDBJ databases">
        <title>Bridging the membrane lipid divide: bacteria of the FCB group superphylum have the potential to synthesize archaeal ether lipids.</title>
        <authorList>
            <person name="Villanueva L."/>
            <person name="Von Meijenfeldt F.A.B."/>
            <person name="Westbye A.B."/>
            <person name="Yadav S."/>
            <person name="Hopmans E.C."/>
            <person name="Dutilh B.E."/>
            <person name="Sinninghe Damste J.S."/>
        </authorList>
    </citation>
    <scope>NUCLEOTIDE SEQUENCE [LARGE SCALE GENOMIC DNA]</scope>
    <source>
        <strain evidence="1">NIOZ-UU30</strain>
    </source>
</reference>
<dbReference type="Gene3D" id="3.40.50.10900">
    <property type="entry name" value="PAC-like subunit"/>
    <property type="match status" value="1"/>
</dbReference>
<organism evidence="1 2">
    <name type="scientific">Candidatus Desulfatibia profunda</name>
    <dbReference type="NCBI Taxonomy" id="2841695"/>
    <lineage>
        <taxon>Bacteria</taxon>
        <taxon>Pseudomonadati</taxon>
        <taxon>Thermodesulfobacteriota</taxon>
        <taxon>Desulfobacteria</taxon>
        <taxon>Desulfobacterales</taxon>
        <taxon>Desulfobacterales incertae sedis</taxon>
        <taxon>Candidatus Desulfatibia</taxon>
    </lineage>
</organism>
<evidence type="ECO:0000313" key="1">
    <source>
        <dbReference type="EMBL" id="MBC8363221.1"/>
    </source>
</evidence>
<dbReference type="PANTHER" id="PTHR35610">
    <property type="entry name" value="3-ISOPROPYLMALATE DEHYDRATASE-RELATED"/>
    <property type="match status" value="1"/>
</dbReference>
<sequence length="280" mass="31049">MTKLPELKAPLLIAGFDGWGNALGISKGMAAYLIAKFKAQAFADINPDVFYHYDVNRPEVDIVAGTLKRLTPPGSSFYAARNDSGTVDFVILEAGEPSLQWYRFADELFSLCRKLGVETVITLGSMYDNVVHTDRIISGIASNPEVFSRLKQQNIVPVSYQGPSAIHSTIQSEGVKRGFECISLWCHCPYYLQNTTHFGLLSHLGAVLSSLGNFELDTQDLDARWKALEDQIKTLIENSPELQSVINELRKAKVRGTWESVKAAAKGEKVINLQDFLPPR</sequence>
<protein>
    <submittedName>
        <fullName evidence="1">PAC2 family protein</fullName>
    </submittedName>
</protein>